<dbReference type="AlphaFoldDB" id="A0AAE0LKS7"/>
<evidence type="ECO:0000313" key="1">
    <source>
        <dbReference type="EMBL" id="KAK3288827.1"/>
    </source>
</evidence>
<evidence type="ECO:0000313" key="2">
    <source>
        <dbReference type="Proteomes" id="UP001190700"/>
    </source>
</evidence>
<evidence type="ECO:0008006" key="3">
    <source>
        <dbReference type="Google" id="ProtNLM"/>
    </source>
</evidence>
<comment type="caution">
    <text evidence="1">The sequence shown here is derived from an EMBL/GenBank/DDBJ whole genome shotgun (WGS) entry which is preliminary data.</text>
</comment>
<reference evidence="1 2" key="1">
    <citation type="journal article" date="2015" name="Genome Biol. Evol.">
        <title>Comparative Genomics of a Bacterivorous Green Alga Reveals Evolutionary Causalities and Consequences of Phago-Mixotrophic Mode of Nutrition.</title>
        <authorList>
            <person name="Burns J.A."/>
            <person name="Paasch A."/>
            <person name="Narechania A."/>
            <person name="Kim E."/>
        </authorList>
    </citation>
    <scope>NUCLEOTIDE SEQUENCE [LARGE SCALE GENOMIC DNA]</scope>
    <source>
        <strain evidence="1 2">PLY_AMNH</strain>
    </source>
</reference>
<accession>A0AAE0LKS7</accession>
<sequence length="669" mass="74332">MASQEAEHKDCWKPAPDALVPQENEGEEFPTLGIPLAELRDFIQQYQQCVQYTTAEVCEKIVKLATAEIKCSYVELLRDKGRRLGPATVFVSHAWRYLFSEFTETVLALEHTEEQPEDIFLWIDVFCVNQHKTAERDFAWWSTTFREAVRDIGHTLVVLLPFSHPVPLARAWCLFEIFSTVDTSARLDLRIGTSEEKKFITELSEGRFDFDSWAAAVNLEDAEAWDPHDRMQIMDAVHASVGFVGLNTCVMEAMRDWLVVQGRQALWAMSEPNRSSSELVVNLSRLLHKQGKNAEAEPLCRAALEARRANLGAEHPDTLRCHNLLAKLMSLQRSTEAEALYREVVECRRKILGADHMETLDSISGLAQVLSFSGRDSEAEPLLREVLNGKRDQLGADSVHTLASGNNLANLLLKKGHFESAEPLFREVLAGRRAKLGARHPETLASMNNLANLLKDQKVTHNEAESLFREALDGRRAKLGVRHSLTLATMANLANLLTAQGKLQEAELLYSEALQGRLGALGESHPQTLASMNDFARFLLKRGKLGEAERLYRKALEGAGIRFGANHPSTLDAVVAHAKVLQQCGELDQAELLFRKALKGWSDMFGAGHSKTRAATNSLTALKGRRSKLLRERDSAVVSKVCSAKAESDTNLDSAVGSKECSAKVESSA</sequence>
<keyword evidence="2" id="KW-1185">Reference proteome</keyword>
<dbReference type="InterPro" id="IPR011990">
    <property type="entry name" value="TPR-like_helical_dom_sf"/>
</dbReference>
<name>A0AAE0LKS7_9CHLO</name>
<dbReference type="Proteomes" id="UP001190700">
    <property type="component" value="Unassembled WGS sequence"/>
</dbReference>
<proteinExistence type="predicted"/>
<dbReference type="InterPro" id="IPR053137">
    <property type="entry name" value="NLR-like"/>
</dbReference>
<dbReference type="Gene3D" id="1.25.40.10">
    <property type="entry name" value="Tetratricopeptide repeat domain"/>
    <property type="match status" value="2"/>
</dbReference>
<dbReference type="EMBL" id="LGRX02000345">
    <property type="protein sequence ID" value="KAK3288827.1"/>
    <property type="molecule type" value="Genomic_DNA"/>
</dbReference>
<dbReference type="Pfam" id="PF13424">
    <property type="entry name" value="TPR_12"/>
    <property type="match status" value="3"/>
</dbReference>
<organism evidence="1 2">
    <name type="scientific">Cymbomonas tetramitiformis</name>
    <dbReference type="NCBI Taxonomy" id="36881"/>
    <lineage>
        <taxon>Eukaryota</taxon>
        <taxon>Viridiplantae</taxon>
        <taxon>Chlorophyta</taxon>
        <taxon>Pyramimonadophyceae</taxon>
        <taxon>Pyramimonadales</taxon>
        <taxon>Pyramimonadaceae</taxon>
        <taxon>Cymbomonas</taxon>
    </lineage>
</organism>
<dbReference type="SUPFAM" id="SSF48452">
    <property type="entry name" value="TPR-like"/>
    <property type="match status" value="2"/>
</dbReference>
<dbReference type="Pfam" id="PF13374">
    <property type="entry name" value="TPR_10"/>
    <property type="match status" value="1"/>
</dbReference>
<dbReference type="PANTHER" id="PTHR46082">
    <property type="entry name" value="ATP/GTP-BINDING PROTEIN-RELATED"/>
    <property type="match status" value="1"/>
</dbReference>
<dbReference type="PANTHER" id="PTHR46082:SF6">
    <property type="entry name" value="AAA+ ATPASE DOMAIN-CONTAINING PROTEIN-RELATED"/>
    <property type="match status" value="1"/>
</dbReference>
<gene>
    <name evidence="1" type="ORF">CYMTET_3707</name>
</gene>
<protein>
    <recommendedName>
        <fullName evidence="3">Kinesin light chain</fullName>
    </recommendedName>
</protein>